<evidence type="ECO:0000259" key="5">
    <source>
        <dbReference type="SMART" id="SM00829"/>
    </source>
</evidence>
<dbReference type="STRING" id="671987.R0IRJ9"/>
<feature type="domain" description="Enoyl reductase (ER)" evidence="5">
    <location>
        <begin position="19"/>
        <end position="367"/>
    </location>
</feature>
<evidence type="ECO:0000313" key="6">
    <source>
        <dbReference type="EMBL" id="EOA87500.1"/>
    </source>
</evidence>
<dbReference type="AlphaFoldDB" id="R0IRJ9"/>
<dbReference type="PANTHER" id="PTHR45348">
    <property type="entry name" value="HYPOTHETICAL OXIDOREDUCTASE (EUROFUNG)"/>
    <property type="match status" value="1"/>
</dbReference>
<gene>
    <name evidence="6" type="ORF">SETTUDRAFT_20015</name>
</gene>
<evidence type="ECO:0000256" key="1">
    <source>
        <dbReference type="ARBA" id="ARBA00008072"/>
    </source>
</evidence>
<sequence>MVSIVSSALPATQKALKVQERNQVKLEKNAVLPTVGPSEVLIQVVFVSINPVDGKSVDMQPTPGATCGTDFSGVIVALGAAVSTNQWQIGDRVMGGIFGNNPLRLENGAFAEYAACPTQLLWRIPCSVDFATAASLPAAMATVGLALFLHLGIPMPEVATAKLPPTTTTNKQSEPTYVLVYGGGTATGAIAIQVLRLLGLTPITACSKAWAPRALALGAVASFDYQSPTCGAEILQHTSGSLGLVLDCITDSASMDICYKAIGPDGGRYVGLDPLPLCGHTRRSVKPDWVCGYTQFGHRIDWAPPYDLDERPENRACAEAWYVLAQHLLDEGSIKPHPIELQHGGLDAVGEAMDRVCKGQIKGKKLVCQVSS</sequence>
<dbReference type="InterPro" id="IPR011032">
    <property type="entry name" value="GroES-like_sf"/>
</dbReference>
<dbReference type="PANTHER" id="PTHR45348:SF6">
    <property type="entry name" value="TRANS-ENOYL REDUCTASE APDC"/>
    <property type="match status" value="1"/>
</dbReference>
<dbReference type="HOGENOM" id="CLU_026673_16_1_1"/>
<name>R0IRJ9_EXST2</name>
<dbReference type="OrthoDB" id="48317at2759"/>
<reference evidence="6 7" key="2">
    <citation type="journal article" date="2013" name="PLoS Genet.">
        <title>Comparative genome structure, secondary metabolite, and effector coding capacity across Cochliobolus pathogens.</title>
        <authorList>
            <person name="Condon B.J."/>
            <person name="Leng Y."/>
            <person name="Wu D."/>
            <person name="Bushley K.E."/>
            <person name="Ohm R.A."/>
            <person name="Otillar R."/>
            <person name="Martin J."/>
            <person name="Schackwitz W."/>
            <person name="Grimwood J."/>
            <person name="MohdZainudin N."/>
            <person name="Xue C."/>
            <person name="Wang R."/>
            <person name="Manning V.A."/>
            <person name="Dhillon B."/>
            <person name="Tu Z.J."/>
            <person name="Steffenson B.J."/>
            <person name="Salamov A."/>
            <person name="Sun H."/>
            <person name="Lowry S."/>
            <person name="LaButti K."/>
            <person name="Han J."/>
            <person name="Copeland A."/>
            <person name="Lindquist E."/>
            <person name="Barry K."/>
            <person name="Schmutz J."/>
            <person name="Baker S.E."/>
            <person name="Ciuffetti L.M."/>
            <person name="Grigoriev I.V."/>
            <person name="Zhong S."/>
            <person name="Turgeon B.G."/>
        </authorList>
    </citation>
    <scope>NUCLEOTIDE SEQUENCE [LARGE SCALE GENOMIC DNA]</scope>
    <source>
        <strain evidence="7">28A</strain>
    </source>
</reference>
<dbReference type="Gene3D" id="3.90.180.10">
    <property type="entry name" value="Medium-chain alcohol dehydrogenases, catalytic domain"/>
    <property type="match status" value="1"/>
</dbReference>
<dbReference type="CDD" id="cd08249">
    <property type="entry name" value="enoyl_reductase_like"/>
    <property type="match status" value="1"/>
</dbReference>
<accession>R0IRJ9</accession>
<dbReference type="InterPro" id="IPR047122">
    <property type="entry name" value="Trans-enoyl_RdTase-like"/>
</dbReference>
<dbReference type="GeneID" id="19402274"/>
<dbReference type="SMART" id="SM00829">
    <property type="entry name" value="PKS_ER"/>
    <property type="match status" value="1"/>
</dbReference>
<organism evidence="6 7">
    <name type="scientific">Exserohilum turcicum (strain 28A)</name>
    <name type="common">Northern leaf blight fungus</name>
    <name type="synonym">Setosphaeria turcica</name>
    <dbReference type="NCBI Taxonomy" id="671987"/>
    <lineage>
        <taxon>Eukaryota</taxon>
        <taxon>Fungi</taxon>
        <taxon>Dikarya</taxon>
        <taxon>Ascomycota</taxon>
        <taxon>Pezizomycotina</taxon>
        <taxon>Dothideomycetes</taxon>
        <taxon>Pleosporomycetidae</taxon>
        <taxon>Pleosporales</taxon>
        <taxon>Pleosporineae</taxon>
        <taxon>Pleosporaceae</taxon>
        <taxon>Exserohilum</taxon>
    </lineage>
</organism>
<dbReference type="SUPFAM" id="SSF51735">
    <property type="entry name" value="NAD(P)-binding Rossmann-fold domains"/>
    <property type="match status" value="1"/>
</dbReference>
<dbReference type="SUPFAM" id="SSF50129">
    <property type="entry name" value="GroES-like"/>
    <property type="match status" value="1"/>
</dbReference>
<comment type="similarity">
    <text evidence="1">Belongs to the zinc-containing alcohol dehydrogenase family.</text>
</comment>
<proteinExistence type="inferred from homology"/>
<keyword evidence="3" id="KW-0521">NADP</keyword>
<keyword evidence="4" id="KW-0560">Oxidoreductase</keyword>
<evidence type="ECO:0000313" key="7">
    <source>
        <dbReference type="Proteomes" id="UP000016935"/>
    </source>
</evidence>
<reference evidence="6 7" key="1">
    <citation type="journal article" date="2012" name="PLoS Pathog.">
        <title>Diverse lifestyles and strategies of plant pathogenesis encoded in the genomes of eighteen Dothideomycetes fungi.</title>
        <authorList>
            <person name="Ohm R.A."/>
            <person name="Feau N."/>
            <person name="Henrissat B."/>
            <person name="Schoch C.L."/>
            <person name="Horwitz B.A."/>
            <person name="Barry K.W."/>
            <person name="Condon B.J."/>
            <person name="Copeland A.C."/>
            <person name="Dhillon B."/>
            <person name="Glaser F."/>
            <person name="Hesse C.N."/>
            <person name="Kosti I."/>
            <person name="LaButti K."/>
            <person name="Lindquist E.A."/>
            <person name="Lucas S."/>
            <person name="Salamov A.A."/>
            <person name="Bradshaw R.E."/>
            <person name="Ciuffetti L."/>
            <person name="Hamelin R.C."/>
            <person name="Kema G.H.J."/>
            <person name="Lawrence C."/>
            <person name="Scott J.A."/>
            <person name="Spatafora J.W."/>
            <person name="Turgeon B.G."/>
            <person name="de Wit P.J.G.M."/>
            <person name="Zhong S."/>
            <person name="Goodwin S.B."/>
            <person name="Grigoriev I.V."/>
        </authorList>
    </citation>
    <scope>NUCLEOTIDE SEQUENCE [LARGE SCALE GENOMIC DNA]</scope>
    <source>
        <strain evidence="7">28A</strain>
    </source>
</reference>
<dbReference type="GO" id="GO:0016651">
    <property type="term" value="F:oxidoreductase activity, acting on NAD(P)H"/>
    <property type="evidence" value="ECO:0007669"/>
    <property type="project" value="InterPro"/>
</dbReference>
<evidence type="ECO:0000256" key="4">
    <source>
        <dbReference type="ARBA" id="ARBA00023002"/>
    </source>
</evidence>
<evidence type="ECO:0000256" key="2">
    <source>
        <dbReference type="ARBA" id="ARBA00011245"/>
    </source>
</evidence>
<evidence type="ECO:0000256" key="3">
    <source>
        <dbReference type="ARBA" id="ARBA00022857"/>
    </source>
</evidence>
<keyword evidence="7" id="KW-1185">Reference proteome</keyword>
<dbReference type="RefSeq" id="XP_008024987.1">
    <property type="nucleotide sequence ID" value="XM_008026796.1"/>
</dbReference>
<dbReference type="InterPro" id="IPR013154">
    <property type="entry name" value="ADH-like_N"/>
</dbReference>
<dbReference type="InterPro" id="IPR020843">
    <property type="entry name" value="ER"/>
</dbReference>
<dbReference type="Gene3D" id="3.40.50.720">
    <property type="entry name" value="NAD(P)-binding Rossmann-like Domain"/>
    <property type="match status" value="1"/>
</dbReference>
<dbReference type="eggNOG" id="KOG1198">
    <property type="taxonomic scope" value="Eukaryota"/>
</dbReference>
<dbReference type="EMBL" id="KB908592">
    <property type="protein sequence ID" value="EOA87500.1"/>
    <property type="molecule type" value="Genomic_DNA"/>
</dbReference>
<dbReference type="Pfam" id="PF08240">
    <property type="entry name" value="ADH_N"/>
    <property type="match status" value="1"/>
</dbReference>
<comment type="subunit">
    <text evidence="2">Monomer.</text>
</comment>
<protein>
    <recommendedName>
        <fullName evidence="5">Enoyl reductase (ER) domain-containing protein</fullName>
    </recommendedName>
</protein>
<dbReference type="InterPro" id="IPR036291">
    <property type="entry name" value="NAD(P)-bd_dom_sf"/>
</dbReference>
<dbReference type="Proteomes" id="UP000016935">
    <property type="component" value="Unassembled WGS sequence"/>
</dbReference>